<dbReference type="GO" id="GO:0004034">
    <property type="term" value="F:aldose 1-epimerase activity"/>
    <property type="evidence" value="ECO:0007669"/>
    <property type="project" value="TreeGrafter"/>
</dbReference>
<dbReference type="InterPro" id="IPR008183">
    <property type="entry name" value="Aldose_1/G6P_1-epimerase"/>
</dbReference>
<dbReference type="STRING" id="685588.A0A067SP48"/>
<dbReference type="InterPro" id="IPR011013">
    <property type="entry name" value="Gal_mutarotase_sf_dom"/>
</dbReference>
<evidence type="ECO:0000313" key="2">
    <source>
        <dbReference type="Proteomes" id="UP000027222"/>
    </source>
</evidence>
<dbReference type="Pfam" id="PF01263">
    <property type="entry name" value="Aldose_epim"/>
    <property type="match status" value="2"/>
</dbReference>
<dbReference type="InterPro" id="IPR014718">
    <property type="entry name" value="GH-type_carb-bd"/>
</dbReference>
<evidence type="ECO:0000313" key="1">
    <source>
        <dbReference type="EMBL" id="KDR68533.1"/>
    </source>
</evidence>
<reference evidence="2" key="1">
    <citation type="journal article" date="2014" name="Proc. Natl. Acad. Sci. U.S.A.">
        <title>Extensive sampling of basidiomycete genomes demonstrates inadequacy of the white-rot/brown-rot paradigm for wood decay fungi.</title>
        <authorList>
            <person name="Riley R."/>
            <person name="Salamov A.A."/>
            <person name="Brown D.W."/>
            <person name="Nagy L.G."/>
            <person name="Floudas D."/>
            <person name="Held B.W."/>
            <person name="Levasseur A."/>
            <person name="Lombard V."/>
            <person name="Morin E."/>
            <person name="Otillar R."/>
            <person name="Lindquist E.A."/>
            <person name="Sun H."/>
            <person name="LaButti K.M."/>
            <person name="Schmutz J."/>
            <person name="Jabbour D."/>
            <person name="Luo H."/>
            <person name="Baker S.E."/>
            <person name="Pisabarro A.G."/>
            <person name="Walton J.D."/>
            <person name="Blanchette R.A."/>
            <person name="Henrissat B."/>
            <person name="Martin F."/>
            <person name="Cullen D."/>
            <person name="Hibbett D.S."/>
            <person name="Grigoriev I.V."/>
        </authorList>
    </citation>
    <scope>NUCLEOTIDE SEQUENCE [LARGE SCALE GENOMIC DNA]</scope>
    <source>
        <strain evidence="2">CBS 339.88</strain>
    </source>
</reference>
<keyword evidence="2" id="KW-1185">Reference proteome</keyword>
<dbReference type="HOGENOM" id="CLU_028297_0_0_1"/>
<organism evidence="1 2">
    <name type="scientific">Galerina marginata (strain CBS 339.88)</name>
    <dbReference type="NCBI Taxonomy" id="685588"/>
    <lineage>
        <taxon>Eukaryota</taxon>
        <taxon>Fungi</taxon>
        <taxon>Dikarya</taxon>
        <taxon>Basidiomycota</taxon>
        <taxon>Agaricomycotina</taxon>
        <taxon>Agaricomycetes</taxon>
        <taxon>Agaricomycetidae</taxon>
        <taxon>Agaricales</taxon>
        <taxon>Agaricineae</taxon>
        <taxon>Strophariaceae</taxon>
        <taxon>Galerina</taxon>
    </lineage>
</organism>
<dbReference type="OrthoDB" id="274691at2759"/>
<dbReference type="PANTHER" id="PTHR10091">
    <property type="entry name" value="ALDOSE-1-EPIMERASE"/>
    <property type="match status" value="1"/>
</dbReference>
<protein>
    <recommendedName>
        <fullName evidence="3">Aldose 1-epimerase</fullName>
    </recommendedName>
</protein>
<evidence type="ECO:0008006" key="3">
    <source>
        <dbReference type="Google" id="ProtNLM"/>
    </source>
</evidence>
<dbReference type="GO" id="GO:0033499">
    <property type="term" value="P:galactose catabolic process via UDP-galactose, Leloir pathway"/>
    <property type="evidence" value="ECO:0007669"/>
    <property type="project" value="TreeGrafter"/>
</dbReference>
<dbReference type="GO" id="GO:0030246">
    <property type="term" value="F:carbohydrate binding"/>
    <property type="evidence" value="ECO:0007669"/>
    <property type="project" value="InterPro"/>
</dbReference>
<dbReference type="EMBL" id="KL142407">
    <property type="protein sequence ID" value="KDR68533.1"/>
    <property type="molecule type" value="Genomic_DNA"/>
</dbReference>
<dbReference type="SUPFAM" id="SSF74650">
    <property type="entry name" value="Galactose mutarotase-like"/>
    <property type="match status" value="1"/>
</dbReference>
<dbReference type="PANTHER" id="PTHR10091:SF0">
    <property type="entry name" value="GALACTOSE MUTAROTASE"/>
    <property type="match status" value="1"/>
</dbReference>
<dbReference type="GO" id="GO:0006006">
    <property type="term" value="P:glucose metabolic process"/>
    <property type="evidence" value="ECO:0007669"/>
    <property type="project" value="TreeGrafter"/>
</dbReference>
<dbReference type="Proteomes" id="UP000027222">
    <property type="component" value="Unassembled WGS sequence"/>
</dbReference>
<accession>A0A067SP48</accession>
<name>A0A067SP48_GALM3</name>
<proteinExistence type="predicted"/>
<sequence length="433" mass="46885">MSEFQPILLTLPSSFTPSLALEILPYGLTIHRILVQTDGRTHDIVIGPESPNGHVSQKYTNTIVGRYANRIPVGTHVIERTGVKSEFTALPNESPQVSLHGGPTGFDSLPWTFLSSENPPKLFSKAELTRLHSLPESSYSFFRLESPSGDQGFPGSLSVEACIALIGPENPSTARLGEVLDNPEYTLGSIVIVYRAKLEEGAKTVTPVNLTQHWGFNLEASLQDGPGPFLVEDHTLTIKADRIAELASNSLGTGNFIPVSSLPAHSHASKPIGQNMPTSGYDDYYLFEDKVNSSTPSRLPLVSFNAETDFLKDLLLTSNDKGSRPEPLVIISSAKSGLKLEFDSNQHGVMFYSNAMANVANGARKKIHGGSGISGNGDGYGPGTAAFLEFHHPLAAFLYPENRDAEDTLLTSDELYHNYVRCDVKSKQSTKAA</sequence>
<dbReference type="AlphaFoldDB" id="A0A067SP48"/>
<gene>
    <name evidence="1" type="ORF">GALMADRAFT_146199</name>
</gene>
<dbReference type="Gene3D" id="2.70.98.10">
    <property type="match status" value="1"/>
</dbReference>